<dbReference type="SUPFAM" id="SSF101576">
    <property type="entry name" value="Supernatant protein factor (SPF), C-terminal domain"/>
    <property type="match status" value="1"/>
</dbReference>
<evidence type="ECO:0000256" key="1">
    <source>
        <dbReference type="ARBA" id="ARBA00022990"/>
    </source>
</evidence>
<dbReference type="InterPro" id="IPR035984">
    <property type="entry name" value="Acyl-CoA-binding_sf"/>
</dbReference>
<keyword evidence="1" id="KW-0007">Acetylation</keyword>
<dbReference type="Gene3D" id="1.20.80.10">
    <property type="match status" value="1"/>
</dbReference>
<dbReference type="Proteomes" id="UP000009022">
    <property type="component" value="Unassembled WGS sequence"/>
</dbReference>
<dbReference type="RefSeq" id="XP_002113528.1">
    <property type="nucleotide sequence ID" value="XM_002113492.1"/>
</dbReference>
<feature type="region of interest" description="Disordered" evidence="2">
    <location>
        <begin position="385"/>
        <end position="413"/>
    </location>
</feature>
<evidence type="ECO:0000313" key="5">
    <source>
        <dbReference type="Proteomes" id="UP000009022"/>
    </source>
</evidence>
<dbReference type="SUPFAM" id="SSF47027">
    <property type="entry name" value="Acyl-CoA binding protein"/>
    <property type="match status" value="1"/>
</dbReference>
<dbReference type="PhylomeDB" id="B3S0E6"/>
<dbReference type="EMBL" id="DS985246">
    <property type="protein sequence ID" value="EDV24002.1"/>
    <property type="molecule type" value="Genomic_DNA"/>
</dbReference>
<name>B3S0E6_TRIAD</name>
<feature type="region of interest" description="Disordered" evidence="2">
    <location>
        <begin position="186"/>
        <end position="241"/>
    </location>
</feature>
<dbReference type="CTD" id="6755106"/>
<evidence type="ECO:0000259" key="3">
    <source>
        <dbReference type="PROSITE" id="PS51228"/>
    </source>
</evidence>
<dbReference type="STRING" id="10228.B3S0E6"/>
<dbReference type="HOGENOM" id="CLU_580521_0_0_1"/>
<dbReference type="PANTHER" id="PTHR22973">
    <property type="entry name" value="LD35087P"/>
    <property type="match status" value="1"/>
</dbReference>
<dbReference type="KEGG" id="tad:TRIADDRAFT_57022"/>
<feature type="compositionally biased region" description="Acidic residues" evidence="2">
    <location>
        <begin position="392"/>
        <end position="404"/>
    </location>
</feature>
<keyword evidence="5" id="KW-1185">Reference proteome</keyword>
<dbReference type="InterPro" id="IPR009038">
    <property type="entry name" value="GOLD_dom"/>
</dbReference>
<dbReference type="InParanoid" id="B3S0E6"/>
<reference evidence="4 5" key="1">
    <citation type="journal article" date="2008" name="Nature">
        <title>The Trichoplax genome and the nature of placozoans.</title>
        <authorList>
            <person name="Srivastava M."/>
            <person name="Begovic E."/>
            <person name="Chapman J."/>
            <person name="Putnam N.H."/>
            <person name="Hellsten U."/>
            <person name="Kawashima T."/>
            <person name="Kuo A."/>
            <person name="Mitros T."/>
            <person name="Salamov A."/>
            <person name="Carpenter M.L."/>
            <person name="Signorovitch A.Y."/>
            <person name="Moreno M.A."/>
            <person name="Kamm K."/>
            <person name="Grimwood J."/>
            <person name="Schmutz J."/>
            <person name="Shapiro H."/>
            <person name="Grigoriev I.V."/>
            <person name="Buss L.W."/>
            <person name="Schierwater B."/>
            <person name="Dellaporta S.L."/>
            <person name="Rokhsar D.S."/>
        </authorList>
    </citation>
    <scope>NUCLEOTIDE SEQUENCE [LARGE SCALE GENOMIC DNA]</scope>
    <source>
        <strain evidence="4 5">Grell-BS-1999</strain>
    </source>
</reference>
<protein>
    <recommendedName>
        <fullName evidence="3">ACB domain-containing protein</fullName>
    </recommendedName>
</protein>
<dbReference type="PROSITE" id="PS51228">
    <property type="entry name" value="ACB_2"/>
    <property type="match status" value="1"/>
</dbReference>
<dbReference type="AlphaFoldDB" id="B3S0E6"/>
<dbReference type="InterPro" id="IPR052269">
    <property type="entry name" value="Golgi-PI4KB_interaction"/>
</dbReference>
<dbReference type="InterPro" id="IPR000582">
    <property type="entry name" value="Acyl-CoA-binding_protein"/>
</dbReference>
<dbReference type="Pfam" id="PF13897">
    <property type="entry name" value="GOLD_2"/>
    <property type="match status" value="1"/>
</dbReference>
<sequence length="471" mass="53508">MDSNTSLNASIDINSSIGGDLTNSSLHIDVTDIQAQGKWGIPTTDAYQLALQFYHKEKASLKMSYNDKLRLIAFWKQVECGPFDHKTAPEIGYLDVIGNDRRQAWIALGSTSQEEAMIGFSDLLSGVAPKFEKWMTGIVENARQQQMKRAESIRIRLQVEQEEERRRLEEEALRQKMKQIELEKAQAQTTRGNEGNVHQDPIGESVQNLNGNAQTTTQTPSPELSHVNVRTDPSIKSEQSNTTPEIQTAAASLPQQMQGVENKITNPTPSQQQNVTVPISEKTVTELNKGDDVDNAVEPKHIMLKDIPQPSLWTRPAVHEFINQLKDDAESKLVVSRGETITIRVPTNPEGAKLYWEFATDYYDIGFGVSFEFSDPGYMPVFETDTGANMEYGDDDEYDSEDEEGYRGSGDEDDIELAGISYFAQFIRDNWESHQTFSNYNTAFEYFHRVLMNEPYQIFCEYFYYPPYSKY</sequence>
<accession>B3S0E6</accession>
<proteinExistence type="predicted"/>
<dbReference type="PANTHER" id="PTHR22973:SF12">
    <property type="entry name" value="LD35087P"/>
    <property type="match status" value="1"/>
</dbReference>
<gene>
    <name evidence="4" type="ORF">TRIADDRAFT_57022</name>
</gene>
<dbReference type="GO" id="GO:0000139">
    <property type="term" value="C:Golgi membrane"/>
    <property type="evidence" value="ECO:0000318"/>
    <property type="project" value="GO_Central"/>
</dbReference>
<dbReference type="OrthoDB" id="5839451at2759"/>
<feature type="compositionally biased region" description="Polar residues" evidence="2">
    <location>
        <begin position="205"/>
        <end position="222"/>
    </location>
</feature>
<organism evidence="4 5">
    <name type="scientific">Trichoplax adhaerens</name>
    <name type="common">Trichoplax reptans</name>
    <dbReference type="NCBI Taxonomy" id="10228"/>
    <lineage>
        <taxon>Eukaryota</taxon>
        <taxon>Metazoa</taxon>
        <taxon>Placozoa</taxon>
        <taxon>Uniplacotomia</taxon>
        <taxon>Trichoplacea</taxon>
        <taxon>Trichoplacidae</taxon>
        <taxon>Trichoplax</taxon>
    </lineage>
</organism>
<feature type="domain" description="ACB" evidence="3">
    <location>
        <begin position="43"/>
        <end position="133"/>
    </location>
</feature>
<dbReference type="Gene3D" id="2.60.120.680">
    <property type="entry name" value="GOLD domain"/>
    <property type="match status" value="1"/>
</dbReference>
<dbReference type="Pfam" id="PF00887">
    <property type="entry name" value="ACBP"/>
    <property type="match status" value="1"/>
</dbReference>
<evidence type="ECO:0000313" key="4">
    <source>
        <dbReference type="EMBL" id="EDV24002.1"/>
    </source>
</evidence>
<dbReference type="InterPro" id="IPR036598">
    <property type="entry name" value="GOLD_dom_sf"/>
</dbReference>
<dbReference type="OMA" id="CSLFAPY"/>
<dbReference type="InterPro" id="IPR014352">
    <property type="entry name" value="FERM/acyl-CoA-bd_prot_sf"/>
</dbReference>
<dbReference type="FunCoup" id="B3S0E6">
    <property type="interactions" value="2309"/>
</dbReference>
<dbReference type="eggNOG" id="KOG3878">
    <property type="taxonomic scope" value="Eukaryota"/>
</dbReference>
<dbReference type="GO" id="GO:0000062">
    <property type="term" value="F:fatty-acyl-CoA binding"/>
    <property type="evidence" value="ECO:0007669"/>
    <property type="project" value="InterPro"/>
</dbReference>
<evidence type="ECO:0000256" key="2">
    <source>
        <dbReference type="SAM" id="MobiDB-lite"/>
    </source>
</evidence>
<dbReference type="GeneID" id="6755106"/>